<dbReference type="AlphaFoldDB" id="A0A812V0W2"/>
<name>A0A812V0W2_9DINO</name>
<dbReference type="InterPro" id="IPR006843">
    <property type="entry name" value="PAP/fibrillin_dom"/>
</dbReference>
<dbReference type="OrthoDB" id="201398at2759"/>
<feature type="signal peptide" evidence="3">
    <location>
        <begin position="1"/>
        <end position="28"/>
    </location>
</feature>
<comment type="caution">
    <text evidence="5">The sequence shown here is derived from an EMBL/GenBank/DDBJ whole genome shotgun (WGS) entry which is preliminary data.</text>
</comment>
<dbReference type="GO" id="GO:0009536">
    <property type="term" value="C:plastid"/>
    <property type="evidence" value="ECO:0007669"/>
    <property type="project" value="UniProtKB-SubCell"/>
</dbReference>
<protein>
    <recommendedName>
        <fullName evidence="4">Plastid lipid-associated protein/fibrillin conserved domain-containing protein</fullName>
    </recommendedName>
</protein>
<gene>
    <name evidence="5" type="ORF">SNAT2548_LOCUS33859</name>
</gene>
<accession>A0A812V0W2</accession>
<evidence type="ECO:0000256" key="2">
    <source>
        <dbReference type="ARBA" id="ARBA00022640"/>
    </source>
</evidence>
<keyword evidence="6" id="KW-1185">Reference proteome</keyword>
<dbReference type="Pfam" id="PF04755">
    <property type="entry name" value="PAP_fibrillin"/>
    <property type="match status" value="1"/>
</dbReference>
<dbReference type="Proteomes" id="UP000604046">
    <property type="component" value="Unassembled WGS sequence"/>
</dbReference>
<dbReference type="EMBL" id="CAJNDS010002781">
    <property type="protein sequence ID" value="CAE7594992.1"/>
    <property type="molecule type" value="Genomic_DNA"/>
</dbReference>
<evidence type="ECO:0000313" key="6">
    <source>
        <dbReference type="Proteomes" id="UP000604046"/>
    </source>
</evidence>
<organism evidence="5 6">
    <name type="scientific">Symbiodinium natans</name>
    <dbReference type="NCBI Taxonomy" id="878477"/>
    <lineage>
        <taxon>Eukaryota</taxon>
        <taxon>Sar</taxon>
        <taxon>Alveolata</taxon>
        <taxon>Dinophyceae</taxon>
        <taxon>Suessiales</taxon>
        <taxon>Symbiodiniaceae</taxon>
        <taxon>Symbiodinium</taxon>
    </lineage>
</organism>
<sequence length="296" mass="33135">MLGPAGTSRRGWCRWVAALLLLTQCSWPSGFVGRTGLRATPASAGEADVSYKEELQSLCDEFRSKQEEMWEMMDEQEQSQKSSKSKGKSKASLLQAESFAAQRVELGEELDALRNGTIQAIERVAAQNPNSAPLKGWRGFGGVQPSECALNGTWKLIFTDAADATFKKSKRGSANTFQEIDAEAGWFINCVDFSNPESKLRGFRVFVEGRALNDFEVELIFRKVRLLRRSRFLPEITIPLPGPGFLRKIGRLFARRKGGEVNPSDRGAGFKLLYVDENLRIHQTFDGLYFVQKRLA</sequence>
<evidence type="ECO:0000259" key="4">
    <source>
        <dbReference type="Pfam" id="PF04755"/>
    </source>
</evidence>
<proteinExistence type="predicted"/>
<evidence type="ECO:0000313" key="5">
    <source>
        <dbReference type="EMBL" id="CAE7594992.1"/>
    </source>
</evidence>
<evidence type="ECO:0000256" key="3">
    <source>
        <dbReference type="SAM" id="SignalP"/>
    </source>
</evidence>
<reference evidence="5" key="1">
    <citation type="submission" date="2021-02" db="EMBL/GenBank/DDBJ databases">
        <authorList>
            <person name="Dougan E. K."/>
            <person name="Rhodes N."/>
            <person name="Thang M."/>
            <person name="Chan C."/>
        </authorList>
    </citation>
    <scope>NUCLEOTIDE SEQUENCE</scope>
</reference>
<comment type="subcellular location">
    <subcellularLocation>
        <location evidence="1">Plastid</location>
    </subcellularLocation>
</comment>
<keyword evidence="2" id="KW-0934">Plastid</keyword>
<evidence type="ECO:0000256" key="1">
    <source>
        <dbReference type="ARBA" id="ARBA00004474"/>
    </source>
</evidence>
<feature type="chain" id="PRO_5032878310" description="Plastid lipid-associated protein/fibrillin conserved domain-containing protein" evidence="3">
    <location>
        <begin position="29"/>
        <end position="296"/>
    </location>
</feature>
<feature type="domain" description="Plastid lipid-associated protein/fibrillin conserved" evidence="4">
    <location>
        <begin position="118"/>
        <end position="291"/>
    </location>
</feature>
<keyword evidence="3" id="KW-0732">Signal</keyword>